<gene>
    <name evidence="1" type="ORF">A8135_02415</name>
</gene>
<reference evidence="1 2" key="1">
    <citation type="submission" date="2016-05" db="EMBL/GenBank/DDBJ databases">
        <authorList>
            <person name="Prochazka B."/>
            <person name="Indra A."/>
            <person name="Hasenberger P."/>
            <person name="Blaschitz M."/>
            <person name="Wagner L."/>
            <person name="Wewalka G."/>
            <person name="Sorschag S."/>
            <person name="Schmid D."/>
            <person name="Ruppitsch W."/>
        </authorList>
    </citation>
    <scope>NUCLEOTIDE SEQUENCE [LARGE SCALE GENOMIC DNA]</scope>
    <source>
        <strain evidence="1 2">974010_12</strain>
    </source>
</reference>
<comment type="caution">
    <text evidence="1">The sequence shown here is derived from an EMBL/GenBank/DDBJ whole genome shotgun (WGS) entry which is preliminary data.</text>
</comment>
<evidence type="ECO:0000313" key="2">
    <source>
        <dbReference type="Proteomes" id="UP000093336"/>
    </source>
</evidence>
<proteinExistence type="predicted"/>
<organism evidence="1 2">
    <name type="scientific">Legionella jamestowniensis</name>
    <dbReference type="NCBI Taxonomy" id="455"/>
    <lineage>
        <taxon>Bacteria</taxon>
        <taxon>Pseudomonadati</taxon>
        <taxon>Pseudomonadota</taxon>
        <taxon>Gammaproteobacteria</taxon>
        <taxon>Legionellales</taxon>
        <taxon>Legionellaceae</taxon>
        <taxon>Legionella</taxon>
    </lineage>
</organism>
<sequence length="151" mass="17109">MFKRDKQQPDFLVYRPHEPNFASSLAQIASSENAQRIKNYSLKEGLKTVISSGRKVTNNPAHETKAHSQDNFCSRFVIESIVQAASLINHERFSQYQLDIDVNSTPKALESALNTKGHLFSCYVCEPGKNTFQHKEQPHETSTELKDMNAP</sequence>
<protein>
    <recommendedName>
        <fullName evidence="3">Substrate of the Dot/Icm secretion system</fullName>
    </recommendedName>
</protein>
<dbReference type="Proteomes" id="UP000093336">
    <property type="component" value="Unassembled WGS sequence"/>
</dbReference>
<evidence type="ECO:0008006" key="3">
    <source>
        <dbReference type="Google" id="ProtNLM"/>
    </source>
</evidence>
<dbReference type="RefSeq" id="WP_065620904.1">
    <property type="nucleotide sequence ID" value="NZ_LYOZ01000026.1"/>
</dbReference>
<accession>A0ABX2XSX3</accession>
<keyword evidence="2" id="KW-1185">Reference proteome</keyword>
<dbReference type="EMBL" id="LYOZ01000026">
    <property type="protein sequence ID" value="OCH97713.1"/>
    <property type="molecule type" value="Genomic_DNA"/>
</dbReference>
<name>A0ABX2XSX3_9GAMM</name>
<evidence type="ECO:0000313" key="1">
    <source>
        <dbReference type="EMBL" id="OCH97713.1"/>
    </source>
</evidence>